<accession>A0A0A9HGA7</accession>
<name>A0A0A9HGA7_ARUDO</name>
<evidence type="ECO:0000313" key="1">
    <source>
        <dbReference type="EMBL" id="JAE36170.1"/>
    </source>
</evidence>
<proteinExistence type="predicted"/>
<reference evidence="1" key="1">
    <citation type="submission" date="2014-09" db="EMBL/GenBank/DDBJ databases">
        <authorList>
            <person name="Magalhaes I.L.F."/>
            <person name="Oliveira U."/>
            <person name="Santos F.R."/>
            <person name="Vidigal T.H.D.A."/>
            <person name="Brescovit A.D."/>
            <person name="Santos A.J."/>
        </authorList>
    </citation>
    <scope>NUCLEOTIDE SEQUENCE</scope>
    <source>
        <tissue evidence="1">Shoot tissue taken approximately 20 cm above the soil surface</tissue>
    </source>
</reference>
<dbReference type="EMBL" id="GBRH01161726">
    <property type="protein sequence ID" value="JAE36170.1"/>
    <property type="molecule type" value="Transcribed_RNA"/>
</dbReference>
<reference evidence="1" key="2">
    <citation type="journal article" date="2015" name="Data Brief">
        <title>Shoot transcriptome of the giant reed, Arundo donax.</title>
        <authorList>
            <person name="Barrero R.A."/>
            <person name="Guerrero F.D."/>
            <person name="Moolhuijzen P."/>
            <person name="Goolsby J.A."/>
            <person name="Tidwell J."/>
            <person name="Bellgard S.E."/>
            <person name="Bellgard M.I."/>
        </authorList>
    </citation>
    <scope>NUCLEOTIDE SEQUENCE</scope>
    <source>
        <tissue evidence="1">Shoot tissue taken approximately 20 cm above the soil surface</tissue>
    </source>
</reference>
<dbReference type="AlphaFoldDB" id="A0A0A9HGA7"/>
<protein>
    <submittedName>
        <fullName evidence="1">Uncharacterized protein</fullName>
    </submittedName>
</protein>
<organism evidence="1">
    <name type="scientific">Arundo donax</name>
    <name type="common">Giant reed</name>
    <name type="synonym">Donax arundinaceus</name>
    <dbReference type="NCBI Taxonomy" id="35708"/>
    <lineage>
        <taxon>Eukaryota</taxon>
        <taxon>Viridiplantae</taxon>
        <taxon>Streptophyta</taxon>
        <taxon>Embryophyta</taxon>
        <taxon>Tracheophyta</taxon>
        <taxon>Spermatophyta</taxon>
        <taxon>Magnoliopsida</taxon>
        <taxon>Liliopsida</taxon>
        <taxon>Poales</taxon>
        <taxon>Poaceae</taxon>
        <taxon>PACMAD clade</taxon>
        <taxon>Arundinoideae</taxon>
        <taxon>Arundineae</taxon>
        <taxon>Arundo</taxon>
    </lineage>
</organism>
<sequence length="56" mass="6260">MAPPDRIAAHPIVAPLSTPLNVLLIEFMAAGEDTRDEAERRKKVGVIWSKNHRRGK</sequence>